<feature type="coiled-coil region" evidence="1">
    <location>
        <begin position="47"/>
        <end position="113"/>
    </location>
</feature>
<reference evidence="3 4" key="1">
    <citation type="submission" date="2020-04" db="EMBL/GenBank/DDBJ databases">
        <title>Acinetobacter Taxon 24.</title>
        <authorList>
            <person name="Nemec A."/>
            <person name="Radolfova-Krizova L."/>
            <person name="Higgins P.G."/>
            <person name="Spanelova P."/>
        </authorList>
    </citation>
    <scope>NUCLEOTIDE SEQUENCE [LARGE SCALE GENOMIC DNA]</scope>
    <source>
        <strain evidence="3 4">ANC 5380</strain>
    </source>
</reference>
<evidence type="ECO:0000256" key="2">
    <source>
        <dbReference type="SAM" id="Phobius"/>
    </source>
</evidence>
<dbReference type="Pfam" id="PF03743">
    <property type="entry name" value="TrbI"/>
    <property type="match status" value="1"/>
</dbReference>
<evidence type="ECO:0000256" key="1">
    <source>
        <dbReference type="SAM" id="Coils"/>
    </source>
</evidence>
<keyword evidence="2" id="KW-1133">Transmembrane helix</keyword>
<comment type="caution">
    <text evidence="3">The sequence shown here is derived from an EMBL/GenBank/DDBJ whole genome shotgun (WGS) entry which is preliminary data.</text>
</comment>
<keyword evidence="2" id="KW-0472">Membrane</keyword>
<dbReference type="EMBL" id="JABERL010000068">
    <property type="protein sequence ID" value="NNH79201.1"/>
    <property type="molecule type" value="Genomic_DNA"/>
</dbReference>
<gene>
    <name evidence="3" type="ORF">HLH17_16410</name>
</gene>
<dbReference type="CDD" id="cd16430">
    <property type="entry name" value="TraB"/>
    <property type="match status" value="1"/>
</dbReference>
<keyword evidence="2" id="KW-0812">Transmembrane</keyword>
<name>A0A7Y2RI28_9GAMM</name>
<protein>
    <recommendedName>
        <fullName evidence="5">Conjugal transfer protein TraB</fullName>
    </recommendedName>
</protein>
<proteinExistence type="predicted"/>
<dbReference type="InterPro" id="IPR005498">
    <property type="entry name" value="T4SS_VirB10/TraB/TrbI"/>
</dbReference>
<evidence type="ECO:0000313" key="4">
    <source>
        <dbReference type="Proteomes" id="UP000569202"/>
    </source>
</evidence>
<evidence type="ECO:0008006" key="5">
    <source>
        <dbReference type="Google" id="ProtNLM"/>
    </source>
</evidence>
<accession>A0A7Y2RI28</accession>
<keyword evidence="1" id="KW-0175">Coiled coil</keyword>
<dbReference type="AlphaFoldDB" id="A0A7Y2RI28"/>
<dbReference type="Proteomes" id="UP000569202">
    <property type="component" value="Unassembled WGS sequence"/>
</dbReference>
<sequence>MSIKNQAQANLAEFKQKWNEIEPSKRRIIMAGSAITLIVILVLYLGAKKEESRLQEAQSSVQQKDEIQTEKLVAPKVGEVGLDGIVGLTQNELERQKLEQQALMQNQEKIESEYRSGNQAVGQSVSDLSAQLAAVTDQVKQMQMGTQNGGANGVNLPPLQGLDGNSNVYSQPNPNQPEMNQTEMNIQNGPVESTVPRQIESQPDPFNIIRSGKDVSKYQSQNGYKDSSSLNPTSAKELSVQAKLFLQHGLPSGSMMQGVLINGMDATAGGGKNNAVPALVRVKKNAVLPNRYSQLVKECFVIVSGVGNLATERAEMRAENLSCIFKDGQIVDSPISAYVVGEDGKTGMRGRVVSKQGSVIAKSMLAGFLGGFGKQVAPQSVPSLNVSGGDKTQYQMPNLGDASSNALAMGFGSGLDRVSNFYMNIAEQIVPVIEIDAGRQVTLILNSQFVPTKKSEK</sequence>
<dbReference type="RefSeq" id="WP_171541259.1">
    <property type="nucleotide sequence ID" value="NZ_JABERL010000068.1"/>
</dbReference>
<feature type="transmembrane region" description="Helical" evidence="2">
    <location>
        <begin position="28"/>
        <end position="47"/>
    </location>
</feature>
<organism evidence="3 4">
    <name type="scientific">Acinetobacter terrae</name>
    <dbReference type="NCBI Taxonomy" id="2731247"/>
    <lineage>
        <taxon>Bacteria</taxon>
        <taxon>Pseudomonadati</taxon>
        <taxon>Pseudomonadota</taxon>
        <taxon>Gammaproteobacteria</taxon>
        <taxon>Moraxellales</taxon>
        <taxon>Moraxellaceae</taxon>
        <taxon>Acinetobacter</taxon>
        <taxon>Acinetobacter Taxon 24</taxon>
    </lineage>
</organism>
<evidence type="ECO:0000313" key="3">
    <source>
        <dbReference type="EMBL" id="NNH79201.1"/>
    </source>
</evidence>